<proteinExistence type="predicted"/>
<dbReference type="SUPFAM" id="SSF55729">
    <property type="entry name" value="Acyl-CoA N-acyltransferases (Nat)"/>
    <property type="match status" value="1"/>
</dbReference>
<dbReference type="InterPro" id="IPR000182">
    <property type="entry name" value="GNAT_dom"/>
</dbReference>
<dbReference type="CDD" id="cd04301">
    <property type="entry name" value="NAT_SF"/>
    <property type="match status" value="1"/>
</dbReference>
<evidence type="ECO:0000259" key="1">
    <source>
        <dbReference type="PROSITE" id="PS51186"/>
    </source>
</evidence>
<dbReference type="EMBL" id="CP013187">
    <property type="protein sequence ID" value="ALO42397.1"/>
    <property type="molecule type" value="Genomic_DNA"/>
</dbReference>
<dbReference type="RefSeq" id="WP_058030060.1">
    <property type="nucleotide sequence ID" value="NZ_CP013187.1"/>
</dbReference>
<reference evidence="2 3" key="1">
    <citation type="submission" date="2015-11" db="EMBL/GenBank/DDBJ databases">
        <authorList>
            <person name="Zhang Y."/>
            <person name="Guo Z."/>
        </authorList>
    </citation>
    <scope>NUCLEOTIDE SEQUENCE [LARGE SCALE GENOMIC DNA]</scope>
    <source>
        <strain evidence="2 3">KCTC 12086</strain>
    </source>
</reference>
<dbReference type="OrthoDB" id="5623813at2"/>
<feature type="domain" description="N-acetyltransferase" evidence="1">
    <location>
        <begin position="10"/>
        <end position="163"/>
    </location>
</feature>
<dbReference type="Gene3D" id="3.40.630.30">
    <property type="match status" value="1"/>
</dbReference>
<name>A0A0S2K2A9_9GAMM</name>
<dbReference type="PROSITE" id="PS51186">
    <property type="entry name" value="GNAT"/>
    <property type="match status" value="1"/>
</dbReference>
<dbReference type="GO" id="GO:0016747">
    <property type="term" value="F:acyltransferase activity, transferring groups other than amino-acyl groups"/>
    <property type="evidence" value="ECO:0007669"/>
    <property type="project" value="InterPro"/>
</dbReference>
<accession>A0A0S2K2A9</accession>
<sequence length="179" mass="20440">MFNNSMQGGLVIRPSNDRDKPFLMNLYNSTRDDLKHVDASHDFIEELIEMQFKAQFEGYGEQFPNAFYFVIERQQEKIGRIAVDFGHNEVRIIDISFIKAAQNKGYGSVVINALKSAAEQNKVPLTLTVLHSNVSAINLYQKLGFKIVENKLPHALMMWLPESKTARFSVNSSHFELSN</sequence>
<organism evidence="2 3">
    <name type="scientific">Pseudoalteromonas phenolica</name>
    <dbReference type="NCBI Taxonomy" id="161398"/>
    <lineage>
        <taxon>Bacteria</taxon>
        <taxon>Pseudomonadati</taxon>
        <taxon>Pseudomonadota</taxon>
        <taxon>Gammaproteobacteria</taxon>
        <taxon>Alteromonadales</taxon>
        <taxon>Pseudoalteromonadaceae</taxon>
        <taxon>Pseudoalteromonas</taxon>
    </lineage>
</organism>
<dbReference type="Pfam" id="PF00583">
    <property type="entry name" value="Acetyltransf_1"/>
    <property type="match status" value="1"/>
</dbReference>
<dbReference type="PATRIC" id="fig|161398.10.peg.1925"/>
<evidence type="ECO:0000313" key="2">
    <source>
        <dbReference type="EMBL" id="ALO42397.1"/>
    </source>
</evidence>
<evidence type="ECO:0000313" key="3">
    <source>
        <dbReference type="Proteomes" id="UP000061457"/>
    </source>
</evidence>
<dbReference type="AlphaFoldDB" id="A0A0S2K2A9"/>
<dbReference type="InterPro" id="IPR016181">
    <property type="entry name" value="Acyl_CoA_acyltransferase"/>
</dbReference>
<dbReference type="KEGG" id="pphe:PP2015_1897"/>
<protein>
    <submittedName>
        <fullName evidence="2">Acetyltransferase</fullName>
    </submittedName>
</protein>
<dbReference type="STRING" id="161398.PP2015_1897"/>
<keyword evidence="2" id="KW-0808">Transferase</keyword>
<keyword evidence="3" id="KW-1185">Reference proteome</keyword>
<dbReference type="Proteomes" id="UP000061457">
    <property type="component" value="Chromosome I"/>
</dbReference>
<gene>
    <name evidence="2" type="ORF">PP2015_1897</name>
</gene>